<keyword evidence="3" id="KW-0808">Transferase</keyword>
<evidence type="ECO:0000256" key="2">
    <source>
        <dbReference type="ARBA" id="ARBA00022602"/>
    </source>
</evidence>
<keyword evidence="2" id="KW-0637">Prenyltransferase</keyword>
<sequence length="460" mass="55152">MQTTRLEEDNSMSERILTDIQHIIYNDISLKEFSIVPVTENKNKSPVLYEEHNLGLESWCIKHVYRYVYMELFRVRPLLRKNRLPQHNVEKINKLLIGALLIHPDVSTFWNMRRELVQYGEISLDKELLLTKLVLSHKNKSNEAFAYRKWILTRLIKSINKERVNFAILLLDEEFSVSEMAAQKAQNNYHAWNHRIWCIENIAKKTAVVESPEYLNIILSQLDFSVEWIDKHVSEHSGFQYRQYLCNSILNNTVETAPYNQNYQFLIAPYVGIDIMRYKNIPYLNKLLGNRESVIRNDPEEMLKCYNYVYYFIILLSDLFYYIRKLNEMFPGHESIWYHRRYVIYHLLKAAYDYHGLTWKRNLDLNEVYISNFENISNNIINCDLGIVQEKYQVRDRKRYPKILKYELDKVETSFLHSRIIQDEAVFISESIAGNCSDVQRDLAQRHEKWSKFVLRFNRI</sequence>
<dbReference type="GO" id="GO:0008318">
    <property type="term" value="F:protein prenyltransferase activity"/>
    <property type="evidence" value="ECO:0007669"/>
    <property type="project" value="InterPro"/>
</dbReference>
<keyword evidence="4" id="KW-0677">Repeat</keyword>
<comment type="caution">
    <text evidence="5">The sequence shown here is derived from an EMBL/GenBank/DDBJ whole genome shotgun (WGS) entry which is preliminary data.</text>
</comment>
<evidence type="ECO:0000256" key="1">
    <source>
        <dbReference type="ARBA" id="ARBA00006734"/>
    </source>
</evidence>
<dbReference type="GO" id="GO:0005737">
    <property type="term" value="C:cytoplasm"/>
    <property type="evidence" value="ECO:0007669"/>
    <property type="project" value="TreeGrafter"/>
</dbReference>
<dbReference type="InterPro" id="IPR002088">
    <property type="entry name" value="Prenyl_trans_a"/>
</dbReference>
<dbReference type="EMBL" id="VTPC01001956">
    <property type="protein sequence ID" value="KAF2900870.1"/>
    <property type="molecule type" value="Genomic_DNA"/>
</dbReference>
<name>A0A8K0GDP2_IGNLU</name>
<dbReference type="Proteomes" id="UP000801492">
    <property type="component" value="Unassembled WGS sequence"/>
</dbReference>
<keyword evidence="6" id="KW-1185">Reference proteome</keyword>
<dbReference type="PANTHER" id="PTHR11129:SF3">
    <property type="entry name" value="PROTEIN PRENYLTRANSFERASE ALPHA SUBUNIT REPEAT-CONTAINING PROTEIN 1"/>
    <property type="match status" value="1"/>
</dbReference>
<dbReference type="PANTHER" id="PTHR11129">
    <property type="entry name" value="PROTEIN FARNESYLTRANSFERASE ALPHA SUBUNIT/RAB GERANYLGERANYL TRANSFERASE ALPHA SUBUNIT"/>
    <property type="match status" value="1"/>
</dbReference>
<dbReference type="Gene3D" id="1.25.40.120">
    <property type="entry name" value="Protein prenylyltransferase"/>
    <property type="match status" value="1"/>
</dbReference>
<dbReference type="AlphaFoldDB" id="A0A8K0GDP2"/>
<organism evidence="5 6">
    <name type="scientific">Ignelater luminosus</name>
    <name type="common">Cucubano</name>
    <name type="synonym">Pyrophorus luminosus</name>
    <dbReference type="NCBI Taxonomy" id="2038154"/>
    <lineage>
        <taxon>Eukaryota</taxon>
        <taxon>Metazoa</taxon>
        <taxon>Ecdysozoa</taxon>
        <taxon>Arthropoda</taxon>
        <taxon>Hexapoda</taxon>
        <taxon>Insecta</taxon>
        <taxon>Pterygota</taxon>
        <taxon>Neoptera</taxon>
        <taxon>Endopterygota</taxon>
        <taxon>Coleoptera</taxon>
        <taxon>Polyphaga</taxon>
        <taxon>Elateriformia</taxon>
        <taxon>Elateroidea</taxon>
        <taxon>Elateridae</taxon>
        <taxon>Agrypninae</taxon>
        <taxon>Pyrophorini</taxon>
        <taxon>Ignelater</taxon>
    </lineage>
</organism>
<evidence type="ECO:0000313" key="6">
    <source>
        <dbReference type="Proteomes" id="UP000801492"/>
    </source>
</evidence>
<protein>
    <recommendedName>
        <fullName evidence="7">Protein prenyltransferase alpha subunit</fullName>
    </recommendedName>
</protein>
<comment type="similarity">
    <text evidence="1">Belongs to the protein prenyltransferase subunit alpha family.</text>
</comment>
<proteinExistence type="inferred from homology"/>
<evidence type="ECO:0000313" key="5">
    <source>
        <dbReference type="EMBL" id="KAF2900870.1"/>
    </source>
</evidence>
<dbReference type="OrthoDB" id="5358702at2759"/>
<dbReference type="PROSITE" id="PS51147">
    <property type="entry name" value="PFTA"/>
    <property type="match status" value="1"/>
</dbReference>
<reference evidence="5" key="1">
    <citation type="submission" date="2019-08" db="EMBL/GenBank/DDBJ databases">
        <title>The genome of the North American firefly Photinus pyralis.</title>
        <authorList>
            <consortium name="Photinus pyralis genome working group"/>
            <person name="Fallon T.R."/>
            <person name="Sander Lower S.E."/>
            <person name="Weng J.-K."/>
        </authorList>
    </citation>
    <scope>NUCLEOTIDE SEQUENCE</scope>
    <source>
        <strain evidence="5">TRF0915ILg1</strain>
        <tissue evidence="5">Whole body</tissue>
    </source>
</reference>
<gene>
    <name evidence="5" type="ORF">ILUMI_05275</name>
</gene>
<dbReference type="Pfam" id="PF01239">
    <property type="entry name" value="PPTA"/>
    <property type="match status" value="3"/>
</dbReference>
<evidence type="ECO:0000256" key="3">
    <source>
        <dbReference type="ARBA" id="ARBA00022679"/>
    </source>
</evidence>
<accession>A0A8K0GDP2</accession>
<evidence type="ECO:0008006" key="7">
    <source>
        <dbReference type="Google" id="ProtNLM"/>
    </source>
</evidence>
<evidence type="ECO:0000256" key="4">
    <source>
        <dbReference type="ARBA" id="ARBA00022737"/>
    </source>
</evidence>
<dbReference type="SUPFAM" id="SSF48439">
    <property type="entry name" value="Protein prenylyltransferase"/>
    <property type="match status" value="1"/>
</dbReference>